<dbReference type="AlphaFoldDB" id="A0A336LTG8"/>
<dbReference type="EMBL" id="UFQS01000114">
    <property type="protein sequence ID" value="SSW99871.1"/>
    <property type="molecule type" value="Genomic_DNA"/>
</dbReference>
<organism evidence="3">
    <name type="scientific">Culicoides sonorensis</name>
    <name type="common">Biting midge</name>
    <dbReference type="NCBI Taxonomy" id="179676"/>
    <lineage>
        <taxon>Eukaryota</taxon>
        <taxon>Metazoa</taxon>
        <taxon>Ecdysozoa</taxon>
        <taxon>Arthropoda</taxon>
        <taxon>Hexapoda</taxon>
        <taxon>Insecta</taxon>
        <taxon>Pterygota</taxon>
        <taxon>Neoptera</taxon>
        <taxon>Endopterygota</taxon>
        <taxon>Diptera</taxon>
        <taxon>Nematocera</taxon>
        <taxon>Chironomoidea</taxon>
        <taxon>Ceratopogonidae</taxon>
        <taxon>Ceratopogoninae</taxon>
        <taxon>Culicoides</taxon>
        <taxon>Monoculicoides</taxon>
    </lineage>
</organism>
<dbReference type="VEuPathDB" id="VectorBase:CSON000899"/>
<feature type="chain" id="PRO_5036062239" evidence="1">
    <location>
        <begin position="21"/>
        <end position="185"/>
    </location>
</feature>
<dbReference type="EMBL" id="UFQT01000114">
    <property type="protein sequence ID" value="SSX20251.1"/>
    <property type="molecule type" value="Genomic_DNA"/>
</dbReference>
<keyword evidence="1" id="KW-0732">Signal</keyword>
<sequence>MKQMLFNVLLLCALWKNSMAIPLIVPEELPSILSLVYSNIPPIKKGTDSRVGFGFRLGEHADFQILYEIGPQTNTKPIGETSNDRRRYADVKKPVKDVVLKDKVKKEASWMEKWSQQKNKTHNDKTDKKTTVEHITVHPSAIMQLYQLYGSNYTLENVSEKNTLPKEAKKDLEKITSDLSDIEFE</sequence>
<accession>A0A336LTG8</accession>
<reference evidence="3" key="2">
    <citation type="submission" date="2018-07" db="EMBL/GenBank/DDBJ databases">
        <authorList>
            <person name="Quirk P.G."/>
            <person name="Krulwich T.A."/>
        </authorList>
    </citation>
    <scope>NUCLEOTIDE SEQUENCE</scope>
</reference>
<gene>
    <name evidence="3" type="primary">CSON000899</name>
</gene>
<evidence type="ECO:0000256" key="1">
    <source>
        <dbReference type="SAM" id="SignalP"/>
    </source>
</evidence>
<reference evidence="2" key="1">
    <citation type="submission" date="2018-04" db="EMBL/GenBank/DDBJ databases">
        <authorList>
            <person name="Go L.Y."/>
            <person name="Mitchell J.A."/>
        </authorList>
    </citation>
    <scope>NUCLEOTIDE SEQUENCE</scope>
    <source>
        <tissue evidence="2">Whole organism</tissue>
    </source>
</reference>
<feature type="signal peptide" evidence="1">
    <location>
        <begin position="1"/>
        <end position="20"/>
    </location>
</feature>
<name>A0A336LTG8_CULSO</name>
<evidence type="ECO:0000313" key="3">
    <source>
        <dbReference type="EMBL" id="SSX20251.1"/>
    </source>
</evidence>
<evidence type="ECO:0000313" key="2">
    <source>
        <dbReference type="EMBL" id="SSW99871.1"/>
    </source>
</evidence>
<dbReference type="OMA" id="NWSNDIT"/>
<protein>
    <submittedName>
        <fullName evidence="3">CSON000899 protein</fullName>
    </submittedName>
</protein>
<proteinExistence type="predicted"/>